<dbReference type="SMART" id="SM00364">
    <property type="entry name" value="LRR_BAC"/>
    <property type="match status" value="10"/>
</dbReference>
<feature type="non-terminal residue" evidence="7">
    <location>
        <position position="1"/>
    </location>
</feature>
<name>A0A5N5TNV2_9CRUS</name>
<dbReference type="PRINTS" id="PR00019">
    <property type="entry name" value="LEURICHRPT"/>
</dbReference>
<dbReference type="InterPro" id="IPR003591">
    <property type="entry name" value="Leu-rich_rpt_typical-subtyp"/>
</dbReference>
<keyword evidence="5" id="KW-1133">Transmembrane helix</keyword>
<dbReference type="GO" id="GO:0005886">
    <property type="term" value="C:plasma membrane"/>
    <property type="evidence" value="ECO:0007669"/>
    <property type="project" value="TreeGrafter"/>
</dbReference>
<evidence type="ECO:0000259" key="6">
    <source>
        <dbReference type="SMART" id="SM00082"/>
    </source>
</evidence>
<protein>
    <submittedName>
        <fullName evidence="7">Chaoptin</fullName>
    </submittedName>
</protein>
<keyword evidence="4" id="KW-0325">Glycoprotein</keyword>
<dbReference type="FunFam" id="3.80.10.10:FF:000770">
    <property type="entry name" value="Uncharacterized protein"/>
    <property type="match status" value="1"/>
</dbReference>
<dbReference type="InterPro" id="IPR032675">
    <property type="entry name" value="LRR_dom_sf"/>
</dbReference>
<evidence type="ECO:0000313" key="7">
    <source>
        <dbReference type="EMBL" id="KAB7507857.1"/>
    </source>
</evidence>
<dbReference type="InterPro" id="IPR050541">
    <property type="entry name" value="LRR_TM_domain-containing"/>
</dbReference>
<dbReference type="OrthoDB" id="8731593at2759"/>
<dbReference type="SUPFAM" id="SSF52047">
    <property type="entry name" value="RNI-like"/>
    <property type="match status" value="1"/>
</dbReference>
<feature type="domain" description="LRRCT" evidence="6">
    <location>
        <begin position="1011"/>
        <end position="1061"/>
    </location>
</feature>
<dbReference type="PANTHER" id="PTHR24369">
    <property type="entry name" value="ANTIGEN BSP, PUTATIVE-RELATED"/>
    <property type="match status" value="1"/>
</dbReference>
<dbReference type="EMBL" id="SEYY01000179">
    <property type="protein sequence ID" value="KAB7507857.1"/>
    <property type="molecule type" value="Genomic_DNA"/>
</dbReference>
<keyword evidence="3" id="KW-0677">Repeat</keyword>
<evidence type="ECO:0000256" key="2">
    <source>
        <dbReference type="ARBA" id="ARBA00022729"/>
    </source>
</evidence>
<dbReference type="PANTHER" id="PTHR24369:SF211">
    <property type="entry name" value="LEUCINE-RICH REPEAT-CONTAINING PROTEIN 15-LIKE"/>
    <property type="match status" value="1"/>
</dbReference>
<evidence type="ECO:0000256" key="4">
    <source>
        <dbReference type="ARBA" id="ARBA00023180"/>
    </source>
</evidence>
<proteinExistence type="predicted"/>
<dbReference type="SUPFAM" id="SSF52058">
    <property type="entry name" value="L domain-like"/>
    <property type="match status" value="4"/>
</dbReference>
<dbReference type="FunFam" id="3.80.10.10:FF:001164">
    <property type="entry name" value="GH01279p"/>
    <property type="match status" value="1"/>
</dbReference>
<reference evidence="7 8" key="1">
    <citation type="journal article" date="2019" name="PLoS Biol.">
        <title>Sex chromosomes control vertical transmission of feminizing Wolbachia symbionts in an isopod.</title>
        <authorList>
            <person name="Becking T."/>
            <person name="Chebbi M.A."/>
            <person name="Giraud I."/>
            <person name="Moumen B."/>
            <person name="Laverre T."/>
            <person name="Caubet Y."/>
            <person name="Peccoud J."/>
            <person name="Gilbert C."/>
            <person name="Cordaux R."/>
        </authorList>
    </citation>
    <scope>NUCLEOTIDE SEQUENCE [LARGE SCALE GENOMIC DNA]</scope>
    <source>
        <strain evidence="7">ANa2</strain>
        <tissue evidence="7">Whole body excluding digestive tract and cuticle</tissue>
    </source>
</reference>
<keyword evidence="8" id="KW-1185">Reference proteome</keyword>
<organism evidence="7 8">
    <name type="scientific">Armadillidium nasatum</name>
    <dbReference type="NCBI Taxonomy" id="96803"/>
    <lineage>
        <taxon>Eukaryota</taxon>
        <taxon>Metazoa</taxon>
        <taxon>Ecdysozoa</taxon>
        <taxon>Arthropoda</taxon>
        <taxon>Crustacea</taxon>
        <taxon>Multicrustacea</taxon>
        <taxon>Malacostraca</taxon>
        <taxon>Eumalacostraca</taxon>
        <taxon>Peracarida</taxon>
        <taxon>Isopoda</taxon>
        <taxon>Oniscidea</taxon>
        <taxon>Crinocheta</taxon>
        <taxon>Armadillidiidae</taxon>
        <taxon>Armadillidium</taxon>
    </lineage>
</organism>
<feature type="transmembrane region" description="Helical" evidence="5">
    <location>
        <begin position="1106"/>
        <end position="1128"/>
    </location>
</feature>
<dbReference type="Pfam" id="PF13855">
    <property type="entry name" value="LRR_8"/>
    <property type="match status" value="8"/>
</dbReference>
<evidence type="ECO:0000313" key="8">
    <source>
        <dbReference type="Proteomes" id="UP000326759"/>
    </source>
</evidence>
<dbReference type="Gene3D" id="3.80.10.10">
    <property type="entry name" value="Ribonuclease Inhibitor"/>
    <property type="match status" value="8"/>
</dbReference>
<keyword evidence="5" id="KW-0472">Membrane</keyword>
<gene>
    <name evidence="7" type="primary">chp</name>
    <name evidence="7" type="ORF">Anas_04874</name>
</gene>
<evidence type="ECO:0000256" key="1">
    <source>
        <dbReference type="ARBA" id="ARBA00022614"/>
    </source>
</evidence>
<dbReference type="PROSITE" id="PS51450">
    <property type="entry name" value="LRR"/>
    <property type="match status" value="13"/>
</dbReference>
<keyword evidence="5" id="KW-0812">Transmembrane</keyword>
<dbReference type="SMART" id="SM00082">
    <property type="entry name" value="LRRCT"/>
    <property type="match status" value="1"/>
</dbReference>
<dbReference type="Pfam" id="PF00560">
    <property type="entry name" value="LRR_1"/>
    <property type="match status" value="1"/>
</dbReference>
<accession>A0A5N5TNV2</accession>
<sequence>FQLDFSHNGIEKLNGRVFDGLESTLETLSLQHNRFGDVYTQKLSLTEVSRLTSLKNLNLGHNEIQAMDEKLLRNLTNLQLLQLEGNFLTKIPTEELKGLNRLRILTLQENDLDSIPEGAFYTVPKLIFLNISHNKIDSISNRAFYQLKNLTALDLSHNRLEGVEPEVFQGLDSLEDLVLSSNFFVEIPADAFKELSVLKTLHMQNNRIQTLGGIVAFGPVQTLNLLDLTRNSIVNLESNTFKRLSALKTLKLSVNSIGKRKIDVFEGLENLEFLELDDHRFFSFPSNMLSMTPSLKSLSLNYNRIKVITSVGLQVVSQLQRFSISNNIIKEIPPGTFQNFTQLAILNLNGNNITKLYKESFLGISNTLRELDLGNNVLSDFPELDLPHLSKLIISRNNLVTLSESAFFYMPKIQYLDLSYNKLSSLPLNIFDSLSRLGTLDLRFNKLNKIESGQFNGTIISVINLKGNKIREIEEKAFQNLLLLTSLDVSDNKIKNIRDGAFYDTPFLHILNLRNNLLTSFHKDIFSFPKSQTTKLRYIDLSNNDVTFLKEDTFVPHPKITWMSLSGNRLSFFPPETLRSLKKLSQLNLAGNEFESVDTSDFANSKSLRELDLSNNKIVEVAENSFQNSTQLQELNLSKNKIKKLNSNTFQGIAHLKLDLSENELRDLPDGIFDRTKVKLSTLNLAHNYFDKVPVKVLRPQSYVFSDLNMAYNNVSDIPNKADILVNMKSLDLSYNPLTRSDILELLNEPKLARSINLAGTKIRDVPQIEARFLTFLNLSNNEINEVSDKSFILTHNLRTLDLSNNKIFSTRSGLSLSWPELPNLRYLDISKNPIEEIDNAAFNSLYHLEVLKVSDMPDLTHVDPKAVEGLRLRELYLYDLPMVQNMNIQKILDPMYGLEKVDIEATHKKIDEELRGAFSPRLQQLTLRGKNVQEIKYSTFLNLNSPKLDLGIVDTNVSKLDDRMFFLVPMSSDIVLSINNSKIETLSKKFLEDVAIPRERHMRIVGIDSNPLYCDCNLRDFREWLISNDDESMKNASCHGPNILKGRKIINLARSQLVCSDRTRERNNLNDIITKDELEEQTIKYKEPQRDEAQKQTKLTNMDKIIIAAVGSVIGFVALLILIICLVKLMCDPRRKDNLHHLHTPGNCTCVKPPVPAVGYPGIYSLPPPPGSRAGTLKSVPPATPIPPPYGTLGAHSRGSYYSGPPSYMGMYHQEEHDYR</sequence>
<keyword evidence="2" id="KW-0732">Signal</keyword>
<comment type="caution">
    <text evidence="7">The sequence shown here is derived from an EMBL/GenBank/DDBJ whole genome shotgun (WGS) entry which is preliminary data.</text>
</comment>
<dbReference type="AlphaFoldDB" id="A0A5N5TNV2"/>
<keyword evidence="1" id="KW-0433">Leucine-rich repeat</keyword>
<evidence type="ECO:0000256" key="3">
    <source>
        <dbReference type="ARBA" id="ARBA00022737"/>
    </source>
</evidence>
<evidence type="ECO:0000256" key="5">
    <source>
        <dbReference type="SAM" id="Phobius"/>
    </source>
</evidence>
<dbReference type="InterPro" id="IPR001611">
    <property type="entry name" value="Leu-rich_rpt"/>
</dbReference>
<dbReference type="InterPro" id="IPR000483">
    <property type="entry name" value="Cys-rich_flank_reg_C"/>
</dbReference>
<dbReference type="Proteomes" id="UP000326759">
    <property type="component" value="Unassembled WGS sequence"/>
</dbReference>
<dbReference type="SMART" id="SM00365">
    <property type="entry name" value="LRR_SD22"/>
    <property type="match status" value="13"/>
</dbReference>
<dbReference type="SMART" id="SM00369">
    <property type="entry name" value="LRR_TYP"/>
    <property type="match status" value="30"/>
</dbReference>